<feature type="region of interest" description="Disordered" evidence="1">
    <location>
        <begin position="1"/>
        <end position="52"/>
    </location>
</feature>
<name>A0A9Q7ADZ4_9BACT</name>
<reference evidence="3" key="1">
    <citation type="submission" date="2021-04" db="EMBL/GenBank/DDBJ databases">
        <title>A novel Synergistetes isolate from a pyrite-forming mixed culture.</title>
        <authorList>
            <person name="Bunk B."/>
            <person name="Sproer C."/>
            <person name="Spring S."/>
            <person name="Pester M."/>
        </authorList>
    </citation>
    <scope>NUCLEOTIDE SEQUENCE [LARGE SCALE GENOMIC DNA]</scope>
    <source>
        <strain evidence="3">J.5.4.2-T.3.5.2</strain>
    </source>
</reference>
<dbReference type="KEGG" id="aram:KAR29_09575"/>
<dbReference type="EMBL" id="CP072943">
    <property type="protein sequence ID" value="QTX31609.1"/>
    <property type="molecule type" value="Genomic_DNA"/>
</dbReference>
<evidence type="ECO:0000313" key="2">
    <source>
        <dbReference type="EMBL" id="QTX31609.1"/>
    </source>
</evidence>
<dbReference type="Proteomes" id="UP000671879">
    <property type="component" value="Chromosome"/>
</dbReference>
<organism evidence="2 3">
    <name type="scientific">Aminithiophilus ramosus</name>
    <dbReference type="NCBI Taxonomy" id="3029084"/>
    <lineage>
        <taxon>Bacteria</taxon>
        <taxon>Thermotogati</taxon>
        <taxon>Synergistota</taxon>
        <taxon>Synergistia</taxon>
        <taxon>Synergistales</taxon>
        <taxon>Aminithiophilaceae</taxon>
        <taxon>Aminithiophilus</taxon>
    </lineage>
</organism>
<evidence type="ECO:0000256" key="1">
    <source>
        <dbReference type="SAM" id="MobiDB-lite"/>
    </source>
</evidence>
<dbReference type="AlphaFoldDB" id="A0A9Q7ADZ4"/>
<evidence type="ECO:0000313" key="3">
    <source>
        <dbReference type="Proteomes" id="UP000671879"/>
    </source>
</evidence>
<sequence length="52" mass="5532">MAALQIKGRKTIGPEGVSDIDGEEPSGFFGGSVRRLPGEEPLSSRAMEDRPC</sequence>
<dbReference type="RefSeq" id="WP_274372776.1">
    <property type="nucleotide sequence ID" value="NZ_CP072943.1"/>
</dbReference>
<keyword evidence="3" id="KW-1185">Reference proteome</keyword>
<gene>
    <name evidence="2" type="ORF">KAR29_09575</name>
</gene>
<proteinExistence type="predicted"/>
<accession>A0A9Q7ADZ4</accession>
<protein>
    <submittedName>
        <fullName evidence="2">Uncharacterized protein</fullName>
    </submittedName>
</protein>